<dbReference type="EMBL" id="CP039543">
    <property type="protein sequence ID" value="QJT11098.1"/>
    <property type="molecule type" value="Genomic_DNA"/>
</dbReference>
<sequence>MRHGFLLVLLCLLATGCAPRTTVILLPDENGTVGAVEVQTANARQVIDVQDSYTSVGFLDTPSAVRRMDARTISKEFAVALAAEPAPAESYYLYFHSESTTLDNASQALFPKIVAAIHRKANVEINVIGHTDRAGEKSYNMALSRRRAEQVRNMLVRDDIPEDIIFISYHGENDPLIPTPDGVHEPRNRRVEVFLR</sequence>
<evidence type="ECO:0000313" key="9">
    <source>
        <dbReference type="Proteomes" id="UP000434052"/>
    </source>
</evidence>
<dbReference type="RefSeq" id="WP_144306692.1">
    <property type="nucleotide sequence ID" value="NZ_CP039543.1"/>
</dbReference>
<feature type="chain" id="PRO_5030159344" evidence="5">
    <location>
        <begin position="21"/>
        <end position="196"/>
    </location>
</feature>
<evidence type="ECO:0000313" key="7">
    <source>
        <dbReference type="EMBL" id="QJT11098.1"/>
    </source>
</evidence>
<accession>A0A6P1ZCR1</accession>
<evidence type="ECO:0000313" key="10">
    <source>
        <dbReference type="Proteomes" id="UP000503251"/>
    </source>
</evidence>
<evidence type="ECO:0000259" key="6">
    <source>
        <dbReference type="PROSITE" id="PS51123"/>
    </source>
</evidence>
<dbReference type="Proteomes" id="UP000434052">
    <property type="component" value="Unassembled WGS sequence"/>
</dbReference>
<evidence type="ECO:0000256" key="4">
    <source>
        <dbReference type="PROSITE-ProRule" id="PRU00473"/>
    </source>
</evidence>
<evidence type="ECO:0000256" key="1">
    <source>
        <dbReference type="ARBA" id="ARBA00004442"/>
    </source>
</evidence>
<dbReference type="InterPro" id="IPR006664">
    <property type="entry name" value="OMP_bac"/>
</dbReference>
<dbReference type="EMBL" id="QMIF01000014">
    <property type="protein sequence ID" value="TVM31733.1"/>
    <property type="molecule type" value="Genomic_DNA"/>
</dbReference>
<evidence type="ECO:0000256" key="2">
    <source>
        <dbReference type="ARBA" id="ARBA00023136"/>
    </source>
</evidence>
<dbReference type="PANTHER" id="PTHR30329">
    <property type="entry name" value="STATOR ELEMENT OF FLAGELLAR MOTOR COMPLEX"/>
    <property type="match status" value="1"/>
</dbReference>
<dbReference type="InterPro" id="IPR006665">
    <property type="entry name" value="OmpA-like"/>
</dbReference>
<dbReference type="Gene3D" id="3.30.1330.60">
    <property type="entry name" value="OmpA-like domain"/>
    <property type="match status" value="1"/>
</dbReference>
<feature type="domain" description="OmpA-like" evidence="6">
    <location>
        <begin position="82"/>
        <end position="196"/>
    </location>
</feature>
<keyword evidence="5" id="KW-0732">Signal</keyword>
<protein>
    <submittedName>
        <fullName evidence="8">OmpA family protein</fullName>
    </submittedName>
</protein>
<keyword evidence="2 4" id="KW-0472">Membrane</keyword>
<evidence type="ECO:0000313" key="8">
    <source>
        <dbReference type="EMBL" id="TVM31733.1"/>
    </source>
</evidence>
<dbReference type="PRINTS" id="PR01021">
    <property type="entry name" value="OMPADOMAIN"/>
</dbReference>
<keyword evidence="10" id="KW-1185">Reference proteome</keyword>
<evidence type="ECO:0000256" key="3">
    <source>
        <dbReference type="ARBA" id="ARBA00023237"/>
    </source>
</evidence>
<dbReference type="Pfam" id="PF00691">
    <property type="entry name" value="OmpA"/>
    <property type="match status" value="1"/>
</dbReference>
<dbReference type="InterPro" id="IPR050330">
    <property type="entry name" value="Bact_OuterMem_StrucFunc"/>
</dbReference>
<dbReference type="Proteomes" id="UP000503251">
    <property type="component" value="Chromosome"/>
</dbReference>
<evidence type="ECO:0000256" key="5">
    <source>
        <dbReference type="SAM" id="SignalP"/>
    </source>
</evidence>
<dbReference type="PROSITE" id="PS51123">
    <property type="entry name" value="OMPA_2"/>
    <property type="match status" value="1"/>
</dbReference>
<reference evidence="8 9" key="1">
    <citation type="submission" date="2018-06" db="EMBL/GenBank/DDBJ databases">
        <title>Complete genome of Desulfovibrio marinus P48SEP.</title>
        <authorList>
            <person name="Crispim J.S."/>
            <person name="Vidigal P.M.P."/>
            <person name="Silva L.C.F."/>
            <person name="Araujo L.C."/>
            <person name="Laguardia C.N."/>
            <person name="Dias R.S."/>
            <person name="Sousa M.P."/>
            <person name="Paula S.O."/>
            <person name="Silva C."/>
        </authorList>
    </citation>
    <scope>NUCLEOTIDE SEQUENCE [LARGE SCALE GENOMIC DNA]</scope>
    <source>
        <strain evidence="8 9">P48SEP</strain>
    </source>
</reference>
<dbReference type="OrthoDB" id="9805566at2"/>
<reference evidence="7 10" key="2">
    <citation type="submission" date="2019-04" db="EMBL/GenBank/DDBJ databases">
        <title>Isolation and culture of sulfate reducing bacteria from the cold seep of the South China Sea.</title>
        <authorList>
            <person name="Sun C."/>
            <person name="Liu R."/>
        </authorList>
    </citation>
    <scope>NUCLEOTIDE SEQUENCE [LARGE SCALE GENOMIC DNA]</scope>
    <source>
        <strain evidence="7 10">CS1</strain>
    </source>
</reference>
<dbReference type="GO" id="GO:0009279">
    <property type="term" value="C:cell outer membrane"/>
    <property type="evidence" value="ECO:0007669"/>
    <property type="project" value="UniProtKB-SubCell"/>
</dbReference>
<dbReference type="PROSITE" id="PS51257">
    <property type="entry name" value="PROKAR_LIPOPROTEIN"/>
    <property type="match status" value="1"/>
</dbReference>
<feature type="signal peptide" evidence="5">
    <location>
        <begin position="1"/>
        <end position="20"/>
    </location>
</feature>
<dbReference type="SUPFAM" id="SSF103088">
    <property type="entry name" value="OmpA-like"/>
    <property type="match status" value="1"/>
</dbReference>
<dbReference type="PANTHER" id="PTHR30329:SF21">
    <property type="entry name" value="LIPOPROTEIN YIAD-RELATED"/>
    <property type="match status" value="1"/>
</dbReference>
<comment type="subcellular location">
    <subcellularLocation>
        <location evidence="1">Cell outer membrane</location>
    </subcellularLocation>
</comment>
<dbReference type="InterPro" id="IPR036737">
    <property type="entry name" value="OmpA-like_sf"/>
</dbReference>
<dbReference type="AlphaFoldDB" id="A0A6P1ZCR1"/>
<keyword evidence="3" id="KW-0998">Cell outer membrane</keyword>
<name>A0A6P1ZCR1_9BACT</name>
<dbReference type="CDD" id="cd07185">
    <property type="entry name" value="OmpA_C-like"/>
    <property type="match status" value="1"/>
</dbReference>
<proteinExistence type="predicted"/>
<organism evidence="8 9">
    <name type="scientific">Oceanidesulfovibrio marinus</name>
    <dbReference type="NCBI Taxonomy" id="370038"/>
    <lineage>
        <taxon>Bacteria</taxon>
        <taxon>Pseudomonadati</taxon>
        <taxon>Thermodesulfobacteriota</taxon>
        <taxon>Desulfovibrionia</taxon>
        <taxon>Desulfovibrionales</taxon>
        <taxon>Desulfovibrionaceae</taxon>
        <taxon>Oceanidesulfovibrio</taxon>
    </lineage>
</organism>
<gene>
    <name evidence="8" type="ORF">DQK91_17510</name>
    <name evidence="7" type="ORF">E8L03_20235</name>
</gene>